<proteinExistence type="inferred from homology"/>
<sequence length="467" mass="51761">MPYLTFSEAVKRLEESGKVVAVDEEISAEVEAPLVIRELASSTGKAVLLRRIKDKDCALVSGVYYRKHPQLLGLGNLEEIKQRYLSWLSMFDSPPLEQVDKLSAMASIAWLSDHFPKVVSVSPGEFEVVQGYDLDVTRFPALKHSTEEDALYIVNPVVLLRLSRLKSFVAVSLPVGVLDERTLFLVVPPRSRASHVLSEAASSRDKVVAAILVGASPSLQLAAGMEWVSSLDFLLLSGLLAGSRVPVARLVDDTPLPLGADVALIGEVEPGDSRPGGRILLEDSYLAQEAPQPVVRLRRMILRRNFTFYTSIIDREASDVVELSRWRDYLLLAYVRRLYPFVRDLRVLPDDAFRTIAISVEHAEIKELLKLGMFLLSLGVNPRLDTVIFVDRDVDVNSPSEILRATLRNVDPDKDVISLPPKAGSRDLETESYDAIINATSSRSKAAVKVGDEASSRLRELIRRLTP</sequence>
<dbReference type="InterPro" id="IPR049381">
    <property type="entry name" value="UbiD-like_C"/>
</dbReference>
<evidence type="ECO:0000259" key="2">
    <source>
        <dbReference type="Pfam" id="PF01977"/>
    </source>
</evidence>
<evidence type="ECO:0000313" key="5">
    <source>
        <dbReference type="EMBL" id="HEB48767.1"/>
    </source>
</evidence>
<dbReference type="SUPFAM" id="SSF50475">
    <property type="entry name" value="FMN-binding split barrel"/>
    <property type="match status" value="1"/>
</dbReference>
<accession>A0A7C1PCE0</accession>
<dbReference type="GO" id="GO:0005737">
    <property type="term" value="C:cytoplasm"/>
    <property type="evidence" value="ECO:0007669"/>
    <property type="project" value="TreeGrafter"/>
</dbReference>
<dbReference type="Pfam" id="PF20696">
    <property type="entry name" value="UbiD_C"/>
    <property type="match status" value="1"/>
</dbReference>
<dbReference type="InterPro" id="IPR002830">
    <property type="entry name" value="UbiD"/>
</dbReference>
<feature type="domain" description="3-octaprenyl-4-hydroxybenzoate carboxy-lyase-like C-terminal" evidence="4">
    <location>
        <begin position="330"/>
        <end position="420"/>
    </location>
</feature>
<dbReference type="SUPFAM" id="SSF143968">
    <property type="entry name" value="UbiD C-terminal domain-like"/>
    <property type="match status" value="1"/>
</dbReference>
<name>A0A7C1PCE0_THEPE</name>
<dbReference type="Pfam" id="PF20695">
    <property type="entry name" value="UbiD_N"/>
    <property type="match status" value="1"/>
</dbReference>
<feature type="domain" description="3-octaprenyl-4-hydroxybenzoate carboxy-lyase-like N-terminal" evidence="3">
    <location>
        <begin position="11"/>
        <end position="65"/>
    </location>
</feature>
<protein>
    <submittedName>
        <fullName evidence="5">UbiD family decarboxylase</fullName>
    </submittedName>
</protein>
<dbReference type="EMBL" id="DSKP01000111">
    <property type="protein sequence ID" value="HEB48767.1"/>
    <property type="molecule type" value="Genomic_DNA"/>
</dbReference>
<feature type="domain" description="3-octaprenyl-4-hydroxybenzoate carboxy-lyase-like Rift-related" evidence="2">
    <location>
        <begin position="122"/>
        <end position="312"/>
    </location>
</feature>
<evidence type="ECO:0000259" key="4">
    <source>
        <dbReference type="Pfam" id="PF20696"/>
    </source>
</evidence>
<dbReference type="Pfam" id="PF01977">
    <property type="entry name" value="UbiD"/>
    <property type="match status" value="1"/>
</dbReference>
<comment type="caution">
    <text evidence="5">The sequence shown here is derived from an EMBL/GenBank/DDBJ whole genome shotgun (WGS) entry which is preliminary data.</text>
</comment>
<evidence type="ECO:0000256" key="1">
    <source>
        <dbReference type="ARBA" id="ARBA00010021"/>
    </source>
</evidence>
<comment type="similarity">
    <text evidence="1">Belongs to the UbiD family.</text>
</comment>
<dbReference type="PANTHER" id="PTHR30108">
    <property type="entry name" value="3-OCTAPRENYL-4-HYDROXYBENZOATE CARBOXY-LYASE-RELATED"/>
    <property type="match status" value="1"/>
</dbReference>
<evidence type="ECO:0000259" key="3">
    <source>
        <dbReference type="Pfam" id="PF20695"/>
    </source>
</evidence>
<gene>
    <name evidence="5" type="ORF">ENP77_03115</name>
</gene>
<dbReference type="InterPro" id="IPR049383">
    <property type="entry name" value="UbiD-like_N"/>
</dbReference>
<organism evidence="5">
    <name type="scientific">Thermofilum pendens</name>
    <dbReference type="NCBI Taxonomy" id="2269"/>
    <lineage>
        <taxon>Archaea</taxon>
        <taxon>Thermoproteota</taxon>
        <taxon>Thermoprotei</taxon>
        <taxon>Thermofilales</taxon>
        <taxon>Thermofilaceae</taxon>
        <taxon>Thermofilum</taxon>
    </lineage>
</organism>
<reference evidence="5" key="1">
    <citation type="journal article" date="2020" name="mSystems">
        <title>Genome- and Community-Level Interaction Insights into Carbon Utilization and Element Cycling Functions of Hydrothermarchaeota in Hydrothermal Sediment.</title>
        <authorList>
            <person name="Zhou Z."/>
            <person name="Liu Y."/>
            <person name="Xu W."/>
            <person name="Pan J."/>
            <person name="Luo Z.H."/>
            <person name="Li M."/>
        </authorList>
    </citation>
    <scope>NUCLEOTIDE SEQUENCE [LARGE SCALE GENOMIC DNA]</scope>
    <source>
        <strain evidence="5">SpSt-25</strain>
    </source>
</reference>
<dbReference type="Gene3D" id="3.40.1670.10">
    <property type="entry name" value="UbiD C-terminal domain-like"/>
    <property type="match status" value="1"/>
</dbReference>
<dbReference type="PANTHER" id="PTHR30108:SF17">
    <property type="entry name" value="FERULIC ACID DECARBOXYLASE 1"/>
    <property type="match status" value="1"/>
</dbReference>
<dbReference type="GO" id="GO:0016831">
    <property type="term" value="F:carboxy-lyase activity"/>
    <property type="evidence" value="ECO:0007669"/>
    <property type="project" value="InterPro"/>
</dbReference>
<dbReference type="AlphaFoldDB" id="A0A7C1PCE0"/>
<dbReference type="InterPro" id="IPR048304">
    <property type="entry name" value="UbiD_Rift_dom"/>
</dbReference>